<proteinExistence type="predicted"/>
<accession>A0A3G4ZXJ8</accession>
<dbReference type="Gene3D" id="1.25.40.20">
    <property type="entry name" value="Ankyrin repeat-containing domain"/>
    <property type="match status" value="1"/>
</dbReference>
<sequence length="341" mass="39808">MVFKYYQCYTMMQRQMAEFIDLAMLEFKQAFTSNKSVDIFDVIKSPSKYDTEFLLKLIKKNKDKRNDNKQTPLMVAIQQNQIDIAEQLIDNKCNLDLEDNDGETALMYAIRNKSPTIALQLINLNCDIMKQDNRGQSALVYAIVHLQKEIAIALIDKSLYNLAHPQKIKKIIPKIKSCIDLQHGNSFTYPPLINVMYCMQENIRGFNYPDIQHDIKFNVQNILIEIAKKLIDAGCNLNLTCAKGIIPLIYAFRWAHILINFIIDKYISNNDFSFLNLEAKYYYQIIEHISKPENEIMKKKIIQIYENHIIKIIHDNDNIVAYCFKNLGDLNIVKLITIYLF</sequence>
<dbReference type="Pfam" id="PF12796">
    <property type="entry name" value="Ank_2"/>
    <property type="match status" value="1"/>
</dbReference>
<name>A0A3G4ZXJ8_9VIRU</name>
<organism evidence="1">
    <name type="scientific">Edafosvirus sp</name>
    <dbReference type="NCBI Taxonomy" id="2487765"/>
    <lineage>
        <taxon>Viruses</taxon>
        <taxon>Varidnaviria</taxon>
        <taxon>Bamfordvirae</taxon>
        <taxon>Nucleocytoviricota</taxon>
        <taxon>Megaviricetes</taxon>
        <taxon>Imitervirales</taxon>
        <taxon>Mimiviridae</taxon>
        <taxon>Klosneuvirinae</taxon>
    </lineage>
</organism>
<dbReference type="EMBL" id="MK072092">
    <property type="protein sequence ID" value="AYV78721.1"/>
    <property type="molecule type" value="Genomic_DNA"/>
</dbReference>
<dbReference type="InterPro" id="IPR052457">
    <property type="entry name" value="Ankyrin-DD_containing_protein"/>
</dbReference>
<dbReference type="PANTHER" id="PTHR24125:SF5">
    <property type="entry name" value="ANKYRIN REPEAT PROTEIN"/>
    <property type="match status" value="1"/>
</dbReference>
<reference evidence="1" key="1">
    <citation type="submission" date="2018-10" db="EMBL/GenBank/DDBJ databases">
        <title>Hidden diversity of soil giant viruses.</title>
        <authorList>
            <person name="Schulz F."/>
            <person name="Alteio L."/>
            <person name="Goudeau D."/>
            <person name="Ryan E.M."/>
            <person name="Malmstrom R.R."/>
            <person name="Blanchard J."/>
            <person name="Woyke T."/>
        </authorList>
    </citation>
    <scope>NUCLEOTIDE SEQUENCE</scope>
    <source>
        <strain evidence="1">EDV1</strain>
    </source>
</reference>
<evidence type="ECO:0000313" key="1">
    <source>
        <dbReference type="EMBL" id="AYV78721.1"/>
    </source>
</evidence>
<dbReference type="SUPFAM" id="SSF48403">
    <property type="entry name" value="Ankyrin repeat"/>
    <property type="match status" value="1"/>
</dbReference>
<dbReference type="PANTHER" id="PTHR24125">
    <property type="entry name" value="ANKYRIN REPEAT AND DEATH DOMAIN-CONTAINING PROTEIN"/>
    <property type="match status" value="1"/>
</dbReference>
<dbReference type="SMART" id="SM00248">
    <property type="entry name" value="ANK"/>
    <property type="match status" value="4"/>
</dbReference>
<dbReference type="InterPro" id="IPR036770">
    <property type="entry name" value="Ankyrin_rpt-contain_sf"/>
</dbReference>
<gene>
    <name evidence="1" type="ORF">Edafosvirus27_10</name>
</gene>
<dbReference type="PROSITE" id="PS50088">
    <property type="entry name" value="ANK_REPEAT"/>
    <property type="match status" value="1"/>
</dbReference>
<dbReference type="InterPro" id="IPR002110">
    <property type="entry name" value="Ankyrin_rpt"/>
</dbReference>
<dbReference type="PROSITE" id="PS50297">
    <property type="entry name" value="ANK_REP_REGION"/>
    <property type="match status" value="1"/>
</dbReference>
<protein>
    <submittedName>
        <fullName evidence="1">Uncharacterized protein</fullName>
    </submittedName>
</protein>